<dbReference type="InterPro" id="IPR049809">
    <property type="entry name" value="YehF/YfeS-like_WGR"/>
</dbReference>
<reference evidence="1 2" key="1">
    <citation type="journal article" date="2013" name="Front. Microbiol.">
        <title>The genome of the endophytic bacterium H. frisingense GSF30(T) identifies diverse strategies in the Herbaspirillum genus to interact with plants.</title>
        <authorList>
            <person name="Straub D."/>
            <person name="Rothballer M."/>
            <person name="Hartmann A."/>
            <person name="Ludewig U."/>
        </authorList>
    </citation>
    <scope>NUCLEOTIDE SEQUENCE [LARGE SCALE GENOMIC DNA]</scope>
    <source>
        <strain evidence="1 2">GSF30</strain>
    </source>
</reference>
<dbReference type="CDD" id="cd07996">
    <property type="entry name" value="WGR_MMR_like"/>
    <property type="match status" value="1"/>
</dbReference>
<dbReference type="AlphaFoldDB" id="A0AAI9IIY6"/>
<proteinExistence type="predicted"/>
<comment type="caution">
    <text evidence="1">The sequence shown here is derived from an EMBL/GenBank/DDBJ whole genome shotgun (WGS) entry which is preliminary data.</text>
</comment>
<evidence type="ECO:0000313" key="1">
    <source>
        <dbReference type="EMBL" id="EOA06869.1"/>
    </source>
</evidence>
<organism evidence="1 2">
    <name type="scientific">Herbaspirillum frisingense GSF30</name>
    <dbReference type="NCBI Taxonomy" id="864073"/>
    <lineage>
        <taxon>Bacteria</taxon>
        <taxon>Pseudomonadati</taxon>
        <taxon>Pseudomonadota</taxon>
        <taxon>Betaproteobacteria</taxon>
        <taxon>Burkholderiales</taxon>
        <taxon>Oxalobacteraceae</taxon>
        <taxon>Herbaspirillum</taxon>
    </lineage>
</organism>
<dbReference type="Proteomes" id="UP000006772">
    <property type="component" value="Unassembled WGS sequence"/>
</dbReference>
<name>A0AAI9IIY6_9BURK</name>
<gene>
    <name evidence="1" type="ORF">HFRIS_001115</name>
</gene>
<accession>A0AAI9IIY6</accession>
<evidence type="ECO:0008006" key="3">
    <source>
        <dbReference type="Google" id="ProtNLM"/>
    </source>
</evidence>
<sequence>MPGLRAGQFFLWLVFGSRPAIIHARRSVALALAMIDSADHVTHALPVTVATRLHFSDGKSRAIFTVDLVQDLLGDWVLTQAWDGAEGRSAVRRVVVEDHEQGLQMLQKIARHKERLGFRQVRLYHVG</sequence>
<evidence type="ECO:0000313" key="2">
    <source>
        <dbReference type="Proteomes" id="UP000006772"/>
    </source>
</evidence>
<dbReference type="EMBL" id="AEEC02000001">
    <property type="protein sequence ID" value="EOA06869.1"/>
    <property type="molecule type" value="Genomic_DNA"/>
</dbReference>
<protein>
    <recommendedName>
        <fullName evidence="3">WGR domain-containing protein</fullName>
    </recommendedName>
</protein>